<gene>
    <name evidence="1" type="ORF">BpHYR1_025228</name>
</gene>
<organism evidence="1 2">
    <name type="scientific">Brachionus plicatilis</name>
    <name type="common">Marine rotifer</name>
    <name type="synonym">Brachionus muelleri</name>
    <dbReference type="NCBI Taxonomy" id="10195"/>
    <lineage>
        <taxon>Eukaryota</taxon>
        <taxon>Metazoa</taxon>
        <taxon>Spiralia</taxon>
        <taxon>Gnathifera</taxon>
        <taxon>Rotifera</taxon>
        <taxon>Eurotatoria</taxon>
        <taxon>Monogononta</taxon>
        <taxon>Pseudotrocha</taxon>
        <taxon>Ploima</taxon>
        <taxon>Brachionidae</taxon>
        <taxon>Brachionus</taxon>
    </lineage>
</organism>
<evidence type="ECO:0000313" key="2">
    <source>
        <dbReference type="Proteomes" id="UP000276133"/>
    </source>
</evidence>
<proteinExistence type="predicted"/>
<dbReference type="Proteomes" id="UP000276133">
    <property type="component" value="Unassembled WGS sequence"/>
</dbReference>
<protein>
    <submittedName>
        <fullName evidence="1">Uncharacterized protein</fullName>
    </submittedName>
</protein>
<dbReference type="EMBL" id="REGN01010540">
    <property type="protein sequence ID" value="RMZ98825.1"/>
    <property type="molecule type" value="Genomic_DNA"/>
</dbReference>
<dbReference type="AlphaFoldDB" id="A0A3M7PI73"/>
<reference evidence="1 2" key="1">
    <citation type="journal article" date="2018" name="Sci. Rep.">
        <title>Genomic signatures of local adaptation to the degree of environmental predictability in rotifers.</title>
        <authorList>
            <person name="Franch-Gras L."/>
            <person name="Hahn C."/>
            <person name="Garcia-Roger E.M."/>
            <person name="Carmona M.J."/>
            <person name="Serra M."/>
            <person name="Gomez A."/>
        </authorList>
    </citation>
    <scope>NUCLEOTIDE SEQUENCE [LARGE SCALE GENOMIC DNA]</scope>
    <source>
        <strain evidence="1">HYR1</strain>
    </source>
</reference>
<comment type="caution">
    <text evidence="1">The sequence shown here is derived from an EMBL/GenBank/DDBJ whole genome shotgun (WGS) entry which is preliminary data.</text>
</comment>
<keyword evidence="2" id="KW-1185">Reference proteome</keyword>
<name>A0A3M7PI73_BRAPC</name>
<accession>A0A3M7PI73</accession>
<evidence type="ECO:0000313" key="1">
    <source>
        <dbReference type="EMBL" id="RMZ98825.1"/>
    </source>
</evidence>
<sequence length="59" mass="7338">IDLSKKRPINFSFHFQKKKFTSDILDFDLLQKYENYKSCFDFKNFFEYDNYNLAFQSLF</sequence>
<feature type="non-terminal residue" evidence="1">
    <location>
        <position position="1"/>
    </location>
</feature>